<keyword evidence="1" id="KW-0812">Transmembrane</keyword>
<keyword evidence="1" id="KW-0472">Membrane</keyword>
<evidence type="ECO:0000313" key="2">
    <source>
        <dbReference type="EMBL" id="QHU22172.1"/>
    </source>
</evidence>
<dbReference type="EMBL" id="MN740999">
    <property type="protein sequence ID" value="QHU22172.1"/>
    <property type="molecule type" value="Genomic_DNA"/>
</dbReference>
<name>A0A6C0KW14_9ZZZZ</name>
<evidence type="ECO:0000256" key="1">
    <source>
        <dbReference type="SAM" id="Phobius"/>
    </source>
</evidence>
<accession>A0A6C0KW14</accession>
<proteinExistence type="predicted"/>
<feature type="transmembrane region" description="Helical" evidence="1">
    <location>
        <begin position="81"/>
        <end position="103"/>
    </location>
</feature>
<reference evidence="2" key="1">
    <citation type="journal article" date="2020" name="Nature">
        <title>Giant virus diversity and host interactions through global metagenomics.</title>
        <authorList>
            <person name="Schulz F."/>
            <person name="Roux S."/>
            <person name="Paez-Espino D."/>
            <person name="Jungbluth S."/>
            <person name="Walsh D.A."/>
            <person name="Denef V.J."/>
            <person name="McMahon K.D."/>
            <person name="Konstantinidis K.T."/>
            <person name="Eloe-Fadrosh E.A."/>
            <person name="Kyrpides N.C."/>
            <person name="Woyke T."/>
        </authorList>
    </citation>
    <scope>NUCLEOTIDE SEQUENCE</scope>
    <source>
        <strain evidence="2">GVMAG-S-3300013286-35</strain>
    </source>
</reference>
<dbReference type="AlphaFoldDB" id="A0A6C0KW14"/>
<protein>
    <submittedName>
        <fullName evidence="2">Uncharacterized protein</fullName>
    </submittedName>
</protein>
<sequence>MMKTRSMVNNQNLTMNAVPYVATGDEQTRKRKRVPKALDYKSIIQTRSQKLLEPVFVTPNAMADTAPVAVPSGGDSNPPPGYFAVFLTISLLITVLGAIAWFYI</sequence>
<organism evidence="2">
    <name type="scientific">viral metagenome</name>
    <dbReference type="NCBI Taxonomy" id="1070528"/>
    <lineage>
        <taxon>unclassified sequences</taxon>
        <taxon>metagenomes</taxon>
        <taxon>organismal metagenomes</taxon>
    </lineage>
</organism>
<keyword evidence="1" id="KW-1133">Transmembrane helix</keyword>